<dbReference type="EMBL" id="ACKP02000038">
    <property type="protein sequence ID" value="EEX76953.1"/>
    <property type="molecule type" value="Genomic_DNA"/>
</dbReference>
<dbReference type="Proteomes" id="UP000011124">
    <property type="component" value="Chromosome"/>
</dbReference>
<dbReference type="KEGG" id="ssg:Selsp_0831"/>
<evidence type="ECO:0000313" key="14">
    <source>
        <dbReference type="Proteomes" id="UP000011124"/>
    </source>
</evidence>
<dbReference type="NCBIfam" id="TIGR01411">
    <property type="entry name" value="tatAE"/>
    <property type="match status" value="1"/>
</dbReference>
<evidence type="ECO:0000313" key="12">
    <source>
        <dbReference type="EMBL" id="EEX76953.1"/>
    </source>
</evidence>
<dbReference type="HAMAP" id="MF_00236">
    <property type="entry name" value="TatA_E"/>
    <property type="match status" value="1"/>
</dbReference>
<keyword evidence="14" id="KW-1185">Reference proteome</keyword>
<dbReference type="Gene3D" id="1.20.5.3310">
    <property type="match status" value="1"/>
</dbReference>
<keyword evidence="8 9" id="KW-0472">Membrane</keyword>
<reference evidence="12 13" key="1">
    <citation type="submission" date="2009-09" db="EMBL/GenBank/DDBJ databases">
        <authorList>
            <person name="Weinstock G."/>
            <person name="Sodergren E."/>
            <person name="Clifton S."/>
            <person name="Fulton L."/>
            <person name="Fulton B."/>
            <person name="Courtney L."/>
            <person name="Fronick C."/>
            <person name="Harrison M."/>
            <person name="Strong C."/>
            <person name="Farmer C."/>
            <person name="Delahaunty K."/>
            <person name="Markovic C."/>
            <person name="Hall O."/>
            <person name="Minx P."/>
            <person name="Tomlinson C."/>
            <person name="Mitreva M."/>
            <person name="Nelson J."/>
            <person name="Hou S."/>
            <person name="Wollam A."/>
            <person name="Pepin K.H."/>
            <person name="Johnson M."/>
            <person name="Bhonagiri V."/>
            <person name="Nash W.E."/>
            <person name="Warren W."/>
            <person name="Chinwalla A."/>
            <person name="Mardis E.R."/>
            <person name="Wilson R.K."/>
        </authorList>
    </citation>
    <scope>NUCLEOTIDE SEQUENCE [LARGE SCALE GENOMIC DNA]</scope>
    <source>
        <strain evidence="12">ATCC 35185</strain>
        <strain evidence="13">ATCC 35185 / DSM 20758 / VPI D19B-28</strain>
    </source>
</reference>
<dbReference type="AlphaFoldDB" id="C9LVY0"/>
<protein>
    <recommendedName>
        <fullName evidence="9">Sec-independent protein translocase protein TatA</fullName>
    </recommendedName>
</protein>
<dbReference type="Pfam" id="PF02416">
    <property type="entry name" value="TatA_B_E"/>
    <property type="match status" value="1"/>
</dbReference>
<dbReference type="PANTHER" id="PTHR42982">
    <property type="entry name" value="SEC-INDEPENDENT PROTEIN TRANSLOCASE PROTEIN TATA"/>
    <property type="match status" value="1"/>
</dbReference>
<evidence type="ECO:0000256" key="3">
    <source>
        <dbReference type="ARBA" id="ARBA00022475"/>
    </source>
</evidence>
<accession>C9LVY0</accession>
<keyword evidence="6 9" id="KW-1133">Transmembrane helix</keyword>
<comment type="function">
    <text evidence="9">Part of the twin-arginine translocation (Tat) system that transports large folded proteins containing a characteristic twin-arginine motif in their signal peptide across membranes. TatA could form the protein-conducting channel of the Tat system.</text>
</comment>
<evidence type="ECO:0000256" key="1">
    <source>
        <dbReference type="ARBA" id="ARBA00004162"/>
    </source>
</evidence>
<sequence>MLSLYELGAILLVALIIFGPRKLPEIGKALGRSVKEFKEGKDEVEKSTVDVTPESSTLAKKDEKSEK</sequence>
<organism evidence="12 13">
    <name type="scientific">Selenomonas sputigena (strain ATCC 35185 / DSM 20758 / CCUG 44933 / VPI D19B-28)</name>
    <dbReference type="NCBI Taxonomy" id="546271"/>
    <lineage>
        <taxon>Bacteria</taxon>
        <taxon>Bacillati</taxon>
        <taxon>Bacillota</taxon>
        <taxon>Negativicutes</taxon>
        <taxon>Selenomonadales</taxon>
        <taxon>Selenomonadaceae</taxon>
        <taxon>Selenomonas</taxon>
    </lineage>
</organism>
<dbReference type="InterPro" id="IPR003369">
    <property type="entry name" value="TatA/B/E"/>
</dbReference>
<evidence type="ECO:0000256" key="9">
    <source>
        <dbReference type="HAMAP-Rule" id="MF_00236"/>
    </source>
</evidence>
<proteinExistence type="inferred from homology"/>
<dbReference type="OrthoDB" id="9800908at2"/>
<dbReference type="GO" id="GO:0043953">
    <property type="term" value="P:protein transport by the Tat complex"/>
    <property type="evidence" value="ECO:0007669"/>
    <property type="project" value="UniProtKB-UniRule"/>
</dbReference>
<reference evidence="11 14" key="2">
    <citation type="submission" date="2011-04" db="EMBL/GenBank/DDBJ databases">
        <title>The complete genome of Selenomonas sputigena DSM 20758.</title>
        <authorList>
            <consortium name="US DOE Joint Genome Institute (JGI-PGF)"/>
            <person name="Lucas S."/>
            <person name="Copeland A."/>
            <person name="Lapidus A."/>
            <person name="Bruce D."/>
            <person name="Goodwin L."/>
            <person name="Pitluck S."/>
            <person name="Peters L."/>
            <person name="Kyrpides N."/>
            <person name="Mavromatis K."/>
            <person name="Ivanova N."/>
            <person name="Ovchinnikova G."/>
            <person name="Teshima H."/>
            <person name="Detter J.C."/>
            <person name="Tapia R."/>
            <person name="Han C."/>
            <person name="Land M."/>
            <person name="Hauser L."/>
            <person name="Markowitz V."/>
            <person name="Cheng J.-F."/>
            <person name="Hugenholtz P."/>
            <person name="Woyke T."/>
            <person name="Wu D."/>
            <person name="Gronow S."/>
            <person name="Wellnitz S."/>
            <person name="Schneider S."/>
            <person name="Klenk H.-P."/>
            <person name="Eisen J.A."/>
        </authorList>
    </citation>
    <scope>NUCLEOTIDE SEQUENCE [LARGE SCALE GENOMIC DNA]</scope>
    <source>
        <strain evidence="11">ATCC 35185</strain>
        <strain evidence="14">ATCC 35185 / DSM 20758 / VPI D19B-28</strain>
    </source>
</reference>
<evidence type="ECO:0000256" key="10">
    <source>
        <dbReference type="SAM" id="MobiDB-lite"/>
    </source>
</evidence>
<comment type="subcellular location">
    <subcellularLocation>
        <location evidence="1 9">Cell membrane</location>
        <topology evidence="1 9">Single-pass membrane protein</topology>
    </subcellularLocation>
</comment>
<evidence type="ECO:0000256" key="8">
    <source>
        <dbReference type="ARBA" id="ARBA00023136"/>
    </source>
</evidence>
<keyword evidence="5 9" id="KW-0653">Protein transport</keyword>
<evidence type="ECO:0000256" key="5">
    <source>
        <dbReference type="ARBA" id="ARBA00022927"/>
    </source>
</evidence>
<dbReference type="PANTHER" id="PTHR42982:SF1">
    <property type="entry name" value="SEC-INDEPENDENT PROTEIN TRANSLOCASE PROTEIN TATA"/>
    <property type="match status" value="1"/>
</dbReference>
<evidence type="ECO:0000256" key="2">
    <source>
        <dbReference type="ARBA" id="ARBA00022448"/>
    </source>
</evidence>
<evidence type="ECO:0000256" key="6">
    <source>
        <dbReference type="ARBA" id="ARBA00022989"/>
    </source>
</evidence>
<dbReference type="GO" id="GO:0033281">
    <property type="term" value="C:TAT protein transport complex"/>
    <property type="evidence" value="ECO:0007669"/>
    <property type="project" value="UniProtKB-UniRule"/>
</dbReference>
<dbReference type="HOGENOM" id="CLU_086034_6_0_9"/>
<name>C9LVY0_SELS3</name>
<dbReference type="NCBIfam" id="NF011430">
    <property type="entry name" value="PRK14861.1"/>
    <property type="match status" value="1"/>
</dbReference>
<dbReference type="RefSeq" id="WP_006192925.1">
    <property type="nucleotide sequence ID" value="NC_015437.1"/>
</dbReference>
<dbReference type="Proteomes" id="UP000003505">
    <property type="component" value="Unassembled WGS sequence"/>
</dbReference>
<dbReference type="STRING" id="546271.Selsp_0831"/>
<comment type="similarity">
    <text evidence="9">Belongs to the TatA/E family.</text>
</comment>
<comment type="subunit">
    <text evidence="9">Forms a complex with TatC.</text>
</comment>
<keyword evidence="4 9" id="KW-0812">Transmembrane</keyword>
<keyword evidence="2 9" id="KW-0813">Transport</keyword>
<dbReference type="EMBL" id="CP002637">
    <property type="protein sequence ID" value="AEB99795.1"/>
    <property type="molecule type" value="Genomic_DNA"/>
</dbReference>
<evidence type="ECO:0000256" key="4">
    <source>
        <dbReference type="ARBA" id="ARBA00022692"/>
    </source>
</evidence>
<dbReference type="eggNOG" id="COG1826">
    <property type="taxonomic scope" value="Bacteria"/>
</dbReference>
<evidence type="ECO:0000256" key="7">
    <source>
        <dbReference type="ARBA" id="ARBA00023010"/>
    </source>
</evidence>
<keyword evidence="3 9" id="KW-1003">Cell membrane</keyword>
<gene>
    <name evidence="9 12" type="primary">tatA</name>
    <name evidence="11" type="ordered locus">Selsp_0831</name>
    <name evidence="12" type="ORF">SELSPUOL_01632</name>
</gene>
<dbReference type="GO" id="GO:0008320">
    <property type="term" value="F:protein transmembrane transporter activity"/>
    <property type="evidence" value="ECO:0007669"/>
    <property type="project" value="UniProtKB-UniRule"/>
</dbReference>
<dbReference type="InterPro" id="IPR006312">
    <property type="entry name" value="TatA/E"/>
</dbReference>
<feature type="region of interest" description="Disordered" evidence="10">
    <location>
        <begin position="45"/>
        <end position="67"/>
    </location>
</feature>
<keyword evidence="7 9" id="KW-0811">Translocation</keyword>
<evidence type="ECO:0000313" key="11">
    <source>
        <dbReference type="EMBL" id="AEB99795.1"/>
    </source>
</evidence>
<evidence type="ECO:0000313" key="13">
    <source>
        <dbReference type="Proteomes" id="UP000003505"/>
    </source>
</evidence>
<feature type="compositionally biased region" description="Polar residues" evidence="10">
    <location>
        <begin position="49"/>
        <end position="58"/>
    </location>
</feature>